<organism evidence="1 2">
    <name type="scientific">Sphenostylis stenocarpa</name>
    <dbReference type="NCBI Taxonomy" id="92480"/>
    <lineage>
        <taxon>Eukaryota</taxon>
        <taxon>Viridiplantae</taxon>
        <taxon>Streptophyta</taxon>
        <taxon>Embryophyta</taxon>
        <taxon>Tracheophyta</taxon>
        <taxon>Spermatophyta</taxon>
        <taxon>Magnoliopsida</taxon>
        <taxon>eudicotyledons</taxon>
        <taxon>Gunneridae</taxon>
        <taxon>Pentapetalae</taxon>
        <taxon>rosids</taxon>
        <taxon>fabids</taxon>
        <taxon>Fabales</taxon>
        <taxon>Fabaceae</taxon>
        <taxon>Papilionoideae</taxon>
        <taxon>50 kb inversion clade</taxon>
        <taxon>NPAAA clade</taxon>
        <taxon>indigoferoid/millettioid clade</taxon>
        <taxon>Phaseoleae</taxon>
        <taxon>Sphenostylis</taxon>
    </lineage>
</organism>
<sequence length="76" mass="8739">MRLRSHWRPFSSTSLLVKEHPTVRCTGDKGSQVHGQRSQLSFTGHVVCEEHAKHTRMMRWSVETLTTVFPCNAMQS</sequence>
<evidence type="ECO:0000313" key="1">
    <source>
        <dbReference type="EMBL" id="CAJ1967010.1"/>
    </source>
</evidence>
<proteinExistence type="predicted"/>
<dbReference type="Gramene" id="rna-AYBTSS11_LOCUS20955">
    <property type="protein sequence ID" value="CAJ1967010.1"/>
    <property type="gene ID" value="gene-AYBTSS11_LOCUS20955"/>
</dbReference>
<reference evidence="1" key="1">
    <citation type="submission" date="2023-10" db="EMBL/GenBank/DDBJ databases">
        <authorList>
            <person name="Domelevo Entfellner J.-B."/>
        </authorList>
    </citation>
    <scope>NUCLEOTIDE SEQUENCE</scope>
</reference>
<protein>
    <submittedName>
        <fullName evidence="1">Uncharacterized protein</fullName>
    </submittedName>
</protein>
<name>A0AA86VI28_9FABA</name>
<dbReference type="AlphaFoldDB" id="A0AA86VI28"/>
<dbReference type="EMBL" id="OY731404">
    <property type="protein sequence ID" value="CAJ1967010.1"/>
    <property type="molecule type" value="Genomic_DNA"/>
</dbReference>
<accession>A0AA86VI28</accession>
<gene>
    <name evidence="1" type="ORF">AYBTSS11_LOCUS20955</name>
</gene>
<evidence type="ECO:0000313" key="2">
    <source>
        <dbReference type="Proteomes" id="UP001189624"/>
    </source>
</evidence>
<dbReference type="Proteomes" id="UP001189624">
    <property type="component" value="Chromosome 7"/>
</dbReference>
<keyword evidence="2" id="KW-1185">Reference proteome</keyword>